<dbReference type="GO" id="GO:0003677">
    <property type="term" value="F:DNA binding"/>
    <property type="evidence" value="ECO:0007669"/>
    <property type="project" value="UniProtKB-UniRule"/>
</dbReference>
<dbReference type="Gene3D" id="1.10.443.10">
    <property type="entry name" value="Intergrase catalytic core"/>
    <property type="match status" value="1"/>
</dbReference>
<dbReference type="Pfam" id="PF00589">
    <property type="entry name" value="Phage_integrase"/>
    <property type="match status" value="1"/>
</dbReference>
<dbReference type="PROSITE" id="PS51900">
    <property type="entry name" value="CB"/>
    <property type="match status" value="1"/>
</dbReference>
<dbReference type="Pfam" id="PF14659">
    <property type="entry name" value="Phage_int_SAM_3"/>
    <property type="match status" value="1"/>
</dbReference>
<evidence type="ECO:0000313" key="10">
    <source>
        <dbReference type="Proteomes" id="UP001211421"/>
    </source>
</evidence>
<dbReference type="InterPro" id="IPR010998">
    <property type="entry name" value="Integrase_recombinase_N"/>
</dbReference>
<proteinExistence type="inferred from homology"/>
<evidence type="ECO:0000259" key="7">
    <source>
        <dbReference type="PROSITE" id="PS51898"/>
    </source>
</evidence>
<evidence type="ECO:0000259" key="8">
    <source>
        <dbReference type="PROSITE" id="PS51900"/>
    </source>
</evidence>
<dbReference type="InterPro" id="IPR028259">
    <property type="entry name" value="AP2-like_int_N"/>
</dbReference>
<keyword evidence="5" id="KW-0233">DNA recombination</keyword>
<dbReference type="Pfam" id="PF14657">
    <property type="entry name" value="Arm-DNA-bind_4"/>
    <property type="match status" value="1"/>
</dbReference>
<keyword evidence="3" id="KW-0229">DNA integration</keyword>
<evidence type="ECO:0000256" key="4">
    <source>
        <dbReference type="ARBA" id="ARBA00023125"/>
    </source>
</evidence>
<comment type="caution">
    <text evidence="9">The sequence shown here is derived from an EMBL/GenBank/DDBJ whole genome shotgun (WGS) entry which is preliminary data.</text>
</comment>
<sequence length="401" mass="47074">MARLNVRKRGNKWEYRFEGATIDGKRKQYTKSGFTNRRAAQKAGTQAMNEYNRTGNVFVQSEISFNDYLKTWFDVICEAKLNKQTKANYQKKLRLYILPELGKYKISSLTPPLLQKFINKLYDSKMSRNTLSVIKSILSSSLSYAVEPLNYISSNPMAYVQLPSKRLATVDSKTQPHYLISEEDMLRIFERFPENSSTHIPMMLGYKCGLRLGEAYGLCWNDVDLINKTISINRQIQWDDSGKRCWYFSNPKYDSFRTITIDDGLTELLRREKQRQEEYRRFLKDKFIYWFEDKDGILNNEHRGKKIHPVCIRNDGSYIQPRTMQHTSMIIHKKLGINFTFHSLRHTHCSMLLSAGAKPKYVQERLGHKNIQITLGIYQHLTNEMKEEGDNVLNDIFDYEA</sequence>
<evidence type="ECO:0000256" key="1">
    <source>
        <dbReference type="ARBA" id="ARBA00003283"/>
    </source>
</evidence>
<dbReference type="SUPFAM" id="SSF56349">
    <property type="entry name" value="DNA breaking-rejoining enzymes"/>
    <property type="match status" value="1"/>
</dbReference>
<accession>A0AAW6DZI4</accession>
<dbReference type="CDD" id="cd01189">
    <property type="entry name" value="INT_ICEBs1_C_like"/>
    <property type="match status" value="1"/>
</dbReference>
<evidence type="ECO:0000256" key="5">
    <source>
        <dbReference type="ARBA" id="ARBA00023172"/>
    </source>
</evidence>
<dbReference type="InterPro" id="IPR011010">
    <property type="entry name" value="DNA_brk_join_enz"/>
</dbReference>
<evidence type="ECO:0000256" key="3">
    <source>
        <dbReference type="ARBA" id="ARBA00022908"/>
    </source>
</evidence>
<dbReference type="InterPro" id="IPR050090">
    <property type="entry name" value="Tyrosine_recombinase_XerCD"/>
</dbReference>
<dbReference type="InterPro" id="IPR044068">
    <property type="entry name" value="CB"/>
</dbReference>
<organism evidence="9 10">
    <name type="scientific">Ruminococcus bicirculans</name>
    <name type="common">ex Wegman et al. 2014</name>
    <dbReference type="NCBI Taxonomy" id="1160721"/>
    <lineage>
        <taxon>Bacteria</taxon>
        <taxon>Bacillati</taxon>
        <taxon>Bacillota</taxon>
        <taxon>Clostridia</taxon>
        <taxon>Eubacteriales</taxon>
        <taxon>Oscillospiraceae</taxon>
        <taxon>Ruminococcus</taxon>
    </lineage>
</organism>
<protein>
    <submittedName>
        <fullName evidence="9">Tyrosine-type recombinase/integrase</fullName>
    </submittedName>
</protein>
<evidence type="ECO:0000256" key="2">
    <source>
        <dbReference type="ARBA" id="ARBA00008857"/>
    </source>
</evidence>
<dbReference type="InterPro" id="IPR004107">
    <property type="entry name" value="Integrase_SAM-like_N"/>
</dbReference>
<evidence type="ECO:0000256" key="6">
    <source>
        <dbReference type="PROSITE-ProRule" id="PRU01248"/>
    </source>
</evidence>
<reference evidence="9" key="1">
    <citation type="submission" date="2023-01" db="EMBL/GenBank/DDBJ databases">
        <title>Human gut microbiome strain richness.</title>
        <authorList>
            <person name="Chen-Liaw A."/>
        </authorList>
    </citation>
    <scope>NUCLEOTIDE SEQUENCE</scope>
    <source>
        <strain evidence="9">D59st1_B8_D59t2_181005</strain>
    </source>
</reference>
<dbReference type="PROSITE" id="PS51898">
    <property type="entry name" value="TYR_RECOMBINASE"/>
    <property type="match status" value="1"/>
</dbReference>
<feature type="domain" description="Tyr recombinase" evidence="7">
    <location>
        <begin position="174"/>
        <end position="391"/>
    </location>
</feature>
<comment type="similarity">
    <text evidence="2">Belongs to the 'phage' integrase family.</text>
</comment>
<dbReference type="PANTHER" id="PTHR30349:SF64">
    <property type="entry name" value="PROPHAGE INTEGRASE INTD-RELATED"/>
    <property type="match status" value="1"/>
</dbReference>
<dbReference type="AlphaFoldDB" id="A0AAW6DZI4"/>
<gene>
    <name evidence="9" type="ORF">PNV70_08005</name>
</gene>
<dbReference type="EMBL" id="JAQMLS010000005">
    <property type="protein sequence ID" value="MDB8742011.1"/>
    <property type="molecule type" value="Genomic_DNA"/>
</dbReference>
<dbReference type="GO" id="GO:0015074">
    <property type="term" value="P:DNA integration"/>
    <property type="evidence" value="ECO:0007669"/>
    <property type="project" value="UniProtKB-KW"/>
</dbReference>
<keyword evidence="4 6" id="KW-0238">DNA-binding</keyword>
<dbReference type="RefSeq" id="WP_195551571.1">
    <property type="nucleotide sequence ID" value="NZ_JADMNX010000005.1"/>
</dbReference>
<comment type="function">
    <text evidence="1">Site-specific tyrosine recombinase, which acts by catalyzing the cutting and rejoining of the recombining DNA molecules.</text>
</comment>
<dbReference type="Gene3D" id="1.10.150.130">
    <property type="match status" value="1"/>
</dbReference>
<dbReference type="InterPro" id="IPR013762">
    <property type="entry name" value="Integrase-like_cat_sf"/>
</dbReference>
<evidence type="ECO:0000313" key="9">
    <source>
        <dbReference type="EMBL" id="MDB8742011.1"/>
    </source>
</evidence>
<feature type="domain" description="Core-binding (CB)" evidence="8">
    <location>
        <begin position="63"/>
        <end position="146"/>
    </location>
</feature>
<dbReference type="Proteomes" id="UP001211421">
    <property type="component" value="Unassembled WGS sequence"/>
</dbReference>
<dbReference type="InterPro" id="IPR002104">
    <property type="entry name" value="Integrase_catalytic"/>
</dbReference>
<dbReference type="PANTHER" id="PTHR30349">
    <property type="entry name" value="PHAGE INTEGRASE-RELATED"/>
    <property type="match status" value="1"/>
</dbReference>
<dbReference type="GO" id="GO:0006310">
    <property type="term" value="P:DNA recombination"/>
    <property type="evidence" value="ECO:0007669"/>
    <property type="project" value="UniProtKB-KW"/>
</dbReference>
<name>A0AAW6DZI4_9FIRM</name>